<dbReference type="Pfam" id="PF01966">
    <property type="entry name" value="HD"/>
    <property type="match status" value="1"/>
</dbReference>
<dbReference type="SMART" id="SM00471">
    <property type="entry name" value="HDc"/>
    <property type="match status" value="1"/>
</dbReference>
<dbReference type="EMBL" id="MT631274">
    <property type="protein sequence ID" value="QNO47780.1"/>
    <property type="molecule type" value="Genomic_DNA"/>
</dbReference>
<gene>
    <name evidence="2" type="ORF">FMEMAFBA_00038</name>
</gene>
<dbReference type="Gene3D" id="1.10.3210.10">
    <property type="entry name" value="Hypothetical protein af1432"/>
    <property type="match status" value="1"/>
</dbReference>
<dbReference type="InterPro" id="IPR003607">
    <property type="entry name" value="HD/PDEase_dom"/>
</dbReference>
<proteinExistence type="predicted"/>
<accession>A0A7G9YIE6</accession>
<dbReference type="Pfam" id="PF19276">
    <property type="entry name" value="HD_assoc_2"/>
    <property type="match status" value="1"/>
</dbReference>
<dbReference type="PANTHER" id="PTHR11373">
    <property type="entry name" value="DEOXYNUCLEOSIDE TRIPHOSPHATE TRIPHOSPHOHYDROLASE"/>
    <property type="match status" value="1"/>
</dbReference>
<protein>
    <recommendedName>
        <fullName evidence="1">HD/PDEase domain-containing protein</fullName>
    </recommendedName>
</protein>
<sequence>MAEKVIRDPLYGFISLEKDKLALKLIDTPEFQRLKQIRQLGVSFVTYPGANHTRFSHSLGVYHLSQKLYDLLGRKDDSNGEKVSIAALLHDIGHSPLSHAFESVLTPGINHEGWTKRIINDSATAVNEEIRKSIFTPKEISDLIIKPSNPTFLHTMVSSQLDVDRFDFLQRDSLFTGNPSGKFDIKRVLRTLQLSDDADDIYVQTKGLHSVEGYLISRYHMYNQVYMHPTTVCCEGLLKNIFKLASDLAINGDLDLPVTLEKALNRETLSVNEFVQLTDNDVFYALGLWKNAQHVELNDLCRRLLTRKLLKPIKNVNIRNYFNSKDNIRDVLELKGFNPDYYLVWIEGSEKSAYNPYSPDPVDQLNAIIVEGNKDISEKLPNLNYLGIVTENIMGVPEECKDDITGIIMPENK</sequence>
<evidence type="ECO:0000313" key="2">
    <source>
        <dbReference type="EMBL" id="QNO47780.1"/>
    </source>
</evidence>
<evidence type="ECO:0000259" key="1">
    <source>
        <dbReference type="SMART" id="SM00471"/>
    </source>
</evidence>
<dbReference type="InterPro" id="IPR050135">
    <property type="entry name" value="dGTPase-like"/>
</dbReference>
<dbReference type="InterPro" id="IPR006674">
    <property type="entry name" value="HD_domain"/>
</dbReference>
<feature type="domain" description="HD/PDEase" evidence="1">
    <location>
        <begin position="50"/>
        <end position="178"/>
    </location>
</feature>
<dbReference type="InterPro" id="IPR045509">
    <property type="entry name" value="HD_assoc_2"/>
</dbReference>
<dbReference type="GO" id="GO:0006203">
    <property type="term" value="P:dGTP catabolic process"/>
    <property type="evidence" value="ECO:0007669"/>
    <property type="project" value="TreeGrafter"/>
</dbReference>
<dbReference type="SUPFAM" id="SSF109604">
    <property type="entry name" value="HD-domain/PDEase-like"/>
    <property type="match status" value="1"/>
</dbReference>
<dbReference type="AlphaFoldDB" id="A0A7G9YIE6"/>
<reference evidence="2" key="1">
    <citation type="submission" date="2020-06" db="EMBL/GenBank/DDBJ databases">
        <title>Unique genomic features of the anaerobic methanotrophic archaea.</title>
        <authorList>
            <person name="Chadwick G.L."/>
            <person name="Skennerton C.T."/>
            <person name="Laso-Perez R."/>
            <person name="Leu A.O."/>
            <person name="Speth D.R."/>
            <person name="Yu H."/>
            <person name="Morgan-Lang C."/>
            <person name="Hatzenpichler R."/>
            <person name="Goudeau D."/>
            <person name="Malmstrom R."/>
            <person name="Brazelton W.J."/>
            <person name="Woyke T."/>
            <person name="Hallam S.J."/>
            <person name="Tyson G.W."/>
            <person name="Wegener G."/>
            <person name="Boetius A."/>
            <person name="Orphan V."/>
        </authorList>
    </citation>
    <scope>NUCLEOTIDE SEQUENCE</scope>
</reference>
<organism evidence="2">
    <name type="scientific">Candidatus Methanogaster sp. ANME-2c ERB4</name>
    <dbReference type="NCBI Taxonomy" id="2759911"/>
    <lineage>
        <taxon>Archaea</taxon>
        <taxon>Methanobacteriati</taxon>
        <taxon>Methanobacteriota</taxon>
        <taxon>Stenosarchaea group</taxon>
        <taxon>Methanomicrobia</taxon>
        <taxon>Methanosarcinales</taxon>
        <taxon>ANME-2 cluster</taxon>
        <taxon>Candidatus Methanogasteraceae</taxon>
        <taxon>Candidatus Methanogaster</taxon>
    </lineage>
</organism>
<dbReference type="GO" id="GO:0008832">
    <property type="term" value="F:dGTPase activity"/>
    <property type="evidence" value="ECO:0007669"/>
    <property type="project" value="TreeGrafter"/>
</dbReference>
<dbReference type="PANTHER" id="PTHR11373:SF4">
    <property type="entry name" value="DEOXYNUCLEOSIDE TRIPHOSPHATE TRIPHOSPHOHYDROLASE SAMHD1"/>
    <property type="match status" value="1"/>
</dbReference>
<name>A0A7G9YIE6_9EURY</name>
<dbReference type="CDD" id="cd00077">
    <property type="entry name" value="HDc"/>
    <property type="match status" value="1"/>
</dbReference>